<evidence type="ECO:0000313" key="2">
    <source>
        <dbReference type="EMBL" id="MBW4661840.1"/>
    </source>
</evidence>
<dbReference type="InterPro" id="IPR000551">
    <property type="entry name" value="MerR-type_HTH_dom"/>
</dbReference>
<dbReference type="GO" id="GO:0006355">
    <property type="term" value="P:regulation of DNA-templated transcription"/>
    <property type="evidence" value="ECO:0007669"/>
    <property type="project" value="InterPro"/>
</dbReference>
<name>A0A951QFL6_9CYAN</name>
<dbReference type="AlphaFoldDB" id="A0A951QFL6"/>
<reference evidence="2" key="1">
    <citation type="submission" date="2021-05" db="EMBL/GenBank/DDBJ databases">
        <authorList>
            <person name="Pietrasiak N."/>
            <person name="Ward R."/>
            <person name="Stajich J.E."/>
            <person name="Kurbessoian T."/>
        </authorList>
    </citation>
    <scope>NUCLEOTIDE SEQUENCE</scope>
    <source>
        <strain evidence="2">UHER 2000/2452</strain>
    </source>
</reference>
<dbReference type="SUPFAM" id="SSF46955">
    <property type="entry name" value="Putative DNA-binding domain"/>
    <property type="match status" value="1"/>
</dbReference>
<comment type="caution">
    <text evidence="2">The sequence shown here is derived from an EMBL/GenBank/DDBJ whole genome shotgun (WGS) entry which is preliminary data.</text>
</comment>
<dbReference type="Pfam" id="PF13411">
    <property type="entry name" value="MerR_1"/>
    <property type="match status" value="1"/>
</dbReference>
<dbReference type="Gene3D" id="1.10.1660.10">
    <property type="match status" value="1"/>
</dbReference>
<evidence type="ECO:0000313" key="3">
    <source>
        <dbReference type="Proteomes" id="UP000757435"/>
    </source>
</evidence>
<dbReference type="InterPro" id="IPR009061">
    <property type="entry name" value="DNA-bd_dom_put_sf"/>
</dbReference>
<sequence length="157" mass="17949">MDFMEEKFFTSTEAAEITGCSRRQLQYWRERGVVVPTVNATGKGRNVYYAVSDLLALTVMEYLLSIGLNFELCCKALETLRASEPWLFEASVKPKEVKQLMFLSVCSNQQQLELTAFDQKAAFTALCQEQAVVPFRSDKVRSRLIENLKKFRRSLSA</sequence>
<proteinExistence type="predicted"/>
<dbReference type="GO" id="GO:0003677">
    <property type="term" value="F:DNA binding"/>
    <property type="evidence" value="ECO:0007669"/>
    <property type="project" value="InterPro"/>
</dbReference>
<organism evidence="2 3">
    <name type="scientific">Drouetiella hepatica Uher 2000/2452</name>
    <dbReference type="NCBI Taxonomy" id="904376"/>
    <lineage>
        <taxon>Bacteria</taxon>
        <taxon>Bacillati</taxon>
        <taxon>Cyanobacteriota</taxon>
        <taxon>Cyanophyceae</taxon>
        <taxon>Oculatellales</taxon>
        <taxon>Oculatellaceae</taxon>
        <taxon>Drouetiella</taxon>
    </lineage>
</organism>
<evidence type="ECO:0000259" key="1">
    <source>
        <dbReference type="Pfam" id="PF13411"/>
    </source>
</evidence>
<gene>
    <name evidence="2" type="ORF">KME15_24495</name>
</gene>
<accession>A0A951QFL6</accession>
<feature type="domain" description="HTH merR-type" evidence="1">
    <location>
        <begin position="9"/>
        <end position="77"/>
    </location>
</feature>
<dbReference type="EMBL" id="JAHHHD010000047">
    <property type="protein sequence ID" value="MBW4661840.1"/>
    <property type="molecule type" value="Genomic_DNA"/>
</dbReference>
<reference evidence="2" key="2">
    <citation type="journal article" date="2022" name="Microbiol. Resour. Announc.">
        <title>Metagenome Sequencing to Explore Phylogenomics of Terrestrial Cyanobacteria.</title>
        <authorList>
            <person name="Ward R.D."/>
            <person name="Stajich J.E."/>
            <person name="Johansen J.R."/>
            <person name="Huntemann M."/>
            <person name="Clum A."/>
            <person name="Foster B."/>
            <person name="Foster B."/>
            <person name="Roux S."/>
            <person name="Palaniappan K."/>
            <person name="Varghese N."/>
            <person name="Mukherjee S."/>
            <person name="Reddy T.B.K."/>
            <person name="Daum C."/>
            <person name="Copeland A."/>
            <person name="Chen I.A."/>
            <person name="Ivanova N.N."/>
            <person name="Kyrpides N.C."/>
            <person name="Shapiro N."/>
            <person name="Eloe-Fadrosh E.A."/>
            <person name="Pietrasiak N."/>
        </authorList>
    </citation>
    <scope>NUCLEOTIDE SEQUENCE</scope>
    <source>
        <strain evidence="2">UHER 2000/2452</strain>
    </source>
</reference>
<dbReference type="Proteomes" id="UP000757435">
    <property type="component" value="Unassembled WGS sequence"/>
</dbReference>
<protein>
    <submittedName>
        <fullName evidence="2">MerR family transcriptional regulator</fullName>
    </submittedName>
</protein>